<comment type="subunit">
    <text evidence="12">Homodimer.</text>
</comment>
<dbReference type="Pfam" id="PF00294">
    <property type="entry name" value="PfkB"/>
    <property type="match status" value="1"/>
</dbReference>
<accession>G5IIJ1</accession>
<evidence type="ECO:0000256" key="6">
    <source>
        <dbReference type="ARBA" id="ARBA00022842"/>
    </source>
</evidence>
<dbReference type="Pfam" id="PF13377">
    <property type="entry name" value="Peripla_BP_3"/>
    <property type="match status" value="1"/>
</dbReference>
<organism evidence="14 15">
    <name type="scientific">Hungatella hathewayi WAL-18680</name>
    <dbReference type="NCBI Taxonomy" id="742737"/>
    <lineage>
        <taxon>Bacteria</taxon>
        <taxon>Bacillati</taxon>
        <taxon>Bacillota</taxon>
        <taxon>Clostridia</taxon>
        <taxon>Lachnospirales</taxon>
        <taxon>Lachnospiraceae</taxon>
        <taxon>Hungatella</taxon>
    </lineage>
</organism>
<feature type="active site" description="Proton acceptor" evidence="12">
    <location>
        <position position="572"/>
    </location>
</feature>
<dbReference type="CDD" id="cd01392">
    <property type="entry name" value="HTH_LacI"/>
    <property type="match status" value="1"/>
</dbReference>
<dbReference type="PANTHER" id="PTHR10584">
    <property type="entry name" value="SUGAR KINASE"/>
    <property type="match status" value="1"/>
</dbReference>
<dbReference type="InterPro" id="IPR029056">
    <property type="entry name" value="Ribokinase-like"/>
</dbReference>
<keyword evidence="4 12" id="KW-0418">Kinase</keyword>
<feature type="binding site" evidence="12">
    <location>
        <begin position="540"/>
        <end position="545"/>
    </location>
    <ligand>
        <name>ATP</name>
        <dbReference type="ChEBI" id="CHEBI:30616"/>
    </ligand>
</feature>
<dbReference type="InterPro" id="IPR011611">
    <property type="entry name" value="PfkB_dom"/>
</dbReference>
<dbReference type="PANTHER" id="PTHR10584:SF166">
    <property type="entry name" value="RIBOKINASE"/>
    <property type="match status" value="1"/>
</dbReference>
<dbReference type="Gene3D" id="3.40.1190.20">
    <property type="match status" value="1"/>
</dbReference>
<feature type="binding site" evidence="12">
    <location>
        <position position="602"/>
    </location>
    <ligand>
        <name>K(+)</name>
        <dbReference type="ChEBI" id="CHEBI:29103"/>
    </ligand>
</feature>
<feature type="binding site" evidence="12">
    <location>
        <begin position="335"/>
        <end position="337"/>
    </location>
    <ligand>
        <name>substrate</name>
    </ligand>
</feature>
<dbReference type="PROSITE" id="PS00356">
    <property type="entry name" value="HTH_LACI_1"/>
    <property type="match status" value="1"/>
</dbReference>
<feature type="binding site" evidence="12">
    <location>
        <begin position="363"/>
        <end position="367"/>
    </location>
    <ligand>
        <name>substrate</name>
    </ligand>
</feature>
<comment type="cofactor">
    <cofactor evidence="12">
        <name>Mg(2+)</name>
        <dbReference type="ChEBI" id="CHEBI:18420"/>
    </cofactor>
    <text evidence="12">Requires a divalent cation, most likely magnesium in vivo, as an electrophilic catalyst to aid phosphoryl group transfer. It is the chelate of the metal and the nucleotide that is the actual substrate.</text>
</comment>
<evidence type="ECO:0000259" key="13">
    <source>
        <dbReference type="PROSITE" id="PS50932"/>
    </source>
</evidence>
<proteinExistence type="inferred from homology"/>
<feature type="binding site" evidence="12">
    <location>
        <position position="464"/>
    </location>
    <ligand>
        <name>substrate</name>
    </ligand>
</feature>
<dbReference type="InterPro" id="IPR046335">
    <property type="entry name" value="LacI/GalR-like_sensor"/>
</dbReference>
<dbReference type="PRINTS" id="PR00990">
    <property type="entry name" value="RIBOKINASE"/>
</dbReference>
<evidence type="ECO:0000256" key="3">
    <source>
        <dbReference type="ARBA" id="ARBA00022741"/>
    </source>
</evidence>
<dbReference type="PROSITE" id="PS50932">
    <property type="entry name" value="HTH_LACI_2"/>
    <property type="match status" value="1"/>
</dbReference>
<evidence type="ECO:0000256" key="8">
    <source>
        <dbReference type="ARBA" id="ARBA00023015"/>
    </source>
</evidence>
<dbReference type="GO" id="GO:0006355">
    <property type="term" value="P:regulation of DNA-templated transcription"/>
    <property type="evidence" value="ECO:0007669"/>
    <property type="project" value="InterPro"/>
</dbReference>
<keyword evidence="2 12" id="KW-0479">Metal-binding</keyword>
<dbReference type="SUPFAM" id="SSF53613">
    <property type="entry name" value="Ribokinase-like"/>
    <property type="match status" value="1"/>
</dbReference>
<evidence type="ECO:0000256" key="7">
    <source>
        <dbReference type="ARBA" id="ARBA00022958"/>
    </source>
</evidence>
<dbReference type="GO" id="GO:0005524">
    <property type="term" value="F:ATP binding"/>
    <property type="evidence" value="ECO:0007669"/>
    <property type="project" value="UniProtKB-UniRule"/>
</dbReference>
<feature type="binding site" evidence="12">
    <location>
        <position position="605"/>
    </location>
    <ligand>
        <name>K(+)</name>
        <dbReference type="ChEBI" id="CHEBI:29103"/>
    </ligand>
</feature>
<evidence type="ECO:0000256" key="5">
    <source>
        <dbReference type="ARBA" id="ARBA00022840"/>
    </source>
</evidence>
<name>G5IIJ1_9FIRM</name>
<dbReference type="SMART" id="SM00354">
    <property type="entry name" value="HTH_LACI"/>
    <property type="match status" value="1"/>
</dbReference>
<evidence type="ECO:0000256" key="4">
    <source>
        <dbReference type="ARBA" id="ARBA00022777"/>
    </source>
</evidence>
<dbReference type="InterPro" id="IPR000843">
    <property type="entry name" value="HTH_LacI"/>
</dbReference>
<protein>
    <recommendedName>
        <fullName evidence="12">Ribokinase</fullName>
        <shortName evidence="12">RK</shortName>
        <ecNumber evidence="12">2.7.1.15</ecNumber>
    </recommendedName>
</protein>
<feature type="binding site" evidence="12">
    <location>
        <position position="566"/>
    </location>
    <ligand>
        <name>K(+)</name>
        <dbReference type="ChEBI" id="CHEBI:29103"/>
    </ligand>
</feature>
<gene>
    <name evidence="12" type="primary">rbsK</name>
    <name evidence="14" type="ORF">HMPREF9473_03319</name>
</gene>
<feature type="binding site" evidence="12">
    <location>
        <position position="508"/>
    </location>
    <ligand>
        <name>ATP</name>
        <dbReference type="ChEBI" id="CHEBI:30616"/>
    </ligand>
</feature>
<dbReference type="GO" id="GO:0003677">
    <property type="term" value="F:DNA binding"/>
    <property type="evidence" value="ECO:0007669"/>
    <property type="project" value="UniProtKB-KW"/>
</dbReference>
<evidence type="ECO:0000313" key="14">
    <source>
        <dbReference type="EMBL" id="EHI58626.1"/>
    </source>
</evidence>
<sequence length="637" mass="71414">MTIKDIAQLADVSISTVSKIMNNKDENINPETRNRVLKIVKDYNYVPYGSVKNTSEAKTFVLGVLLRYISKTNLFLNGVISAAQAEGYSVMVYDSNGDMEHELKNITSLCKNHVDGVIWEPVCEQSLEYRRYFDEQNIEICLMNAAEKQPCYFIDFEEMGYQATQVLLDYHHRKLGCLTKENSQRSRMVLEGFRRCLFDNNIPFSEDMKLPVESSEWYNRILSHVPTGIVSSHYASSMILMEQLGKFKFKVPYDLSLVSLRDDVREDIRFPGISSIKIPYYEFGNFVCGRLIRQCEKQETPDEPFRVEYPLENTFSLGAPFSSHTKRIVVVGSINIDVTLNVNELPQPGKTISTNKHSVIPGGKGANQSVGVAKLENEVALIGRVGNDYDSTLVYTCMEEHHVDIQGIRRDIRAETGKAYIHVQNDGESMITILAGANQNLSPADVNHYEDLFEHSEYCLLQTEVPEAAVFEAARQAHKHGVKNILKPAAINQINHSLMQYIDIFVPNRKEAEILCPEKPDIESKAEAFQAMGARTVIITLGHHGCYIKDDSFCGYLPAADFVPVDTTGAADAFIATLAVYLLNGHSLVNAAKIATYAAGFCVSRQGVIPAMIDRNSLETYIARKEPELVSTHSCLV</sequence>
<comment type="similarity">
    <text evidence="12">Belongs to the carbohydrate kinase PfkB family. Ribokinase subfamily.</text>
</comment>
<keyword evidence="1 12" id="KW-0808">Transferase</keyword>
<evidence type="ECO:0000256" key="11">
    <source>
        <dbReference type="ARBA" id="ARBA00023277"/>
    </source>
</evidence>
<comment type="caution">
    <text evidence="12">Lacks conserved residue(s) required for the propagation of feature annotation.</text>
</comment>
<evidence type="ECO:0000256" key="1">
    <source>
        <dbReference type="ARBA" id="ARBA00022679"/>
    </source>
</evidence>
<comment type="function">
    <text evidence="12">Catalyzes the phosphorylation of ribose at O-5 in a reaction requiring ATP and magnesium. The resulting D-ribose-5-phosphate can then be used either for sythesis of nucleotides, histidine, and tryptophan, or as a component of the pentose phosphate pathway.</text>
</comment>
<dbReference type="GO" id="GO:0004747">
    <property type="term" value="F:ribokinase activity"/>
    <property type="evidence" value="ECO:0007669"/>
    <property type="project" value="UniProtKB-UniRule"/>
</dbReference>
<feature type="domain" description="HTH lacI-type" evidence="13">
    <location>
        <begin position="1"/>
        <end position="47"/>
    </location>
</feature>
<evidence type="ECO:0000313" key="15">
    <source>
        <dbReference type="Proteomes" id="UP000005384"/>
    </source>
</evidence>
<dbReference type="EC" id="2.7.1.15" evidence="12"/>
<feature type="binding site" evidence="12">
    <location>
        <position position="572"/>
    </location>
    <ligand>
        <name>substrate</name>
    </ligand>
</feature>
<dbReference type="Gene3D" id="1.10.260.40">
    <property type="entry name" value="lambda repressor-like DNA-binding domains"/>
    <property type="match status" value="1"/>
</dbReference>
<keyword evidence="10" id="KW-0804">Transcription</keyword>
<evidence type="ECO:0000256" key="10">
    <source>
        <dbReference type="ARBA" id="ARBA00023163"/>
    </source>
</evidence>
<dbReference type="RefSeq" id="WP_006781299.1">
    <property type="nucleotide sequence ID" value="NZ_CP040506.1"/>
</dbReference>
<keyword evidence="8" id="KW-0805">Transcription regulation</keyword>
<dbReference type="SUPFAM" id="SSF47413">
    <property type="entry name" value="lambda repressor-like DNA-binding domains"/>
    <property type="match status" value="1"/>
</dbReference>
<dbReference type="HOGENOM" id="CLU_433990_0_0_9"/>
<feature type="binding site" evidence="12">
    <location>
        <position position="568"/>
    </location>
    <ligand>
        <name>K(+)</name>
        <dbReference type="ChEBI" id="CHEBI:29103"/>
    </ligand>
</feature>
<dbReference type="UniPathway" id="UPA00916">
    <property type="reaction ID" value="UER00889"/>
</dbReference>
<dbReference type="InterPro" id="IPR028082">
    <property type="entry name" value="Peripla_BP_I"/>
</dbReference>
<dbReference type="AlphaFoldDB" id="G5IIJ1"/>
<comment type="catalytic activity">
    <reaction evidence="12">
        <text>D-ribose + ATP = D-ribose 5-phosphate + ADP + H(+)</text>
        <dbReference type="Rhea" id="RHEA:13697"/>
        <dbReference type="ChEBI" id="CHEBI:15378"/>
        <dbReference type="ChEBI" id="CHEBI:30616"/>
        <dbReference type="ChEBI" id="CHEBI:47013"/>
        <dbReference type="ChEBI" id="CHEBI:78346"/>
        <dbReference type="ChEBI" id="CHEBI:456216"/>
        <dbReference type="EC" id="2.7.1.15"/>
    </reaction>
</comment>
<dbReference type="PATRIC" id="fig|742737.3.peg.3298"/>
<keyword evidence="7 12" id="KW-0630">Potassium</keyword>
<dbReference type="CDD" id="cd01174">
    <property type="entry name" value="ribokinase"/>
    <property type="match status" value="1"/>
</dbReference>
<comment type="activity regulation">
    <text evidence="12">Activated by a monovalent cation that binds near, but not in, the active site. The most likely occupant of the site in vivo is potassium. Ion binding induces a conformational change that may alter substrate affinity.</text>
</comment>
<dbReference type="Pfam" id="PF00356">
    <property type="entry name" value="LacI"/>
    <property type="match status" value="1"/>
</dbReference>
<dbReference type="Gene3D" id="3.40.50.2300">
    <property type="match status" value="2"/>
</dbReference>
<dbReference type="Proteomes" id="UP000005384">
    <property type="component" value="Unassembled WGS sequence"/>
</dbReference>
<dbReference type="OrthoDB" id="9775849at2"/>
<keyword evidence="9" id="KW-0238">DNA-binding</keyword>
<keyword evidence="12" id="KW-0963">Cytoplasm</keyword>
<keyword evidence="3 12" id="KW-0547">Nucleotide-binding</keyword>
<comment type="pathway">
    <text evidence="12">Carbohydrate metabolism; D-ribose degradation; D-ribose 5-phosphate from beta-D-ribopyranose: step 2/2.</text>
</comment>
<dbReference type="InterPro" id="IPR010982">
    <property type="entry name" value="Lambda_DNA-bd_dom_sf"/>
</dbReference>
<reference evidence="14 15" key="1">
    <citation type="submission" date="2011-08" db="EMBL/GenBank/DDBJ databases">
        <title>The Genome Sequence of Clostridium hathewayi WAL-18680.</title>
        <authorList>
            <consortium name="The Broad Institute Genome Sequencing Platform"/>
            <person name="Earl A."/>
            <person name="Ward D."/>
            <person name="Feldgarden M."/>
            <person name="Gevers D."/>
            <person name="Finegold S.M."/>
            <person name="Summanen P.H."/>
            <person name="Molitoris D.R."/>
            <person name="Song M."/>
            <person name="Daigneault M."/>
            <person name="Allen-Vercoe E."/>
            <person name="Young S.K."/>
            <person name="Zeng Q."/>
            <person name="Gargeya S."/>
            <person name="Fitzgerald M."/>
            <person name="Haas B."/>
            <person name="Abouelleil A."/>
            <person name="Alvarado L."/>
            <person name="Arachchi H.M."/>
            <person name="Berlin A."/>
            <person name="Brown A."/>
            <person name="Chapman S.B."/>
            <person name="Chen Z."/>
            <person name="Dunbar C."/>
            <person name="Freedman E."/>
            <person name="Gearin G."/>
            <person name="Gellesch M."/>
            <person name="Goldberg J."/>
            <person name="Griggs A."/>
            <person name="Gujja S."/>
            <person name="Heiman D."/>
            <person name="Howarth C."/>
            <person name="Larson L."/>
            <person name="Lui A."/>
            <person name="MacDonald P.J.P."/>
            <person name="Montmayeur A."/>
            <person name="Murphy C."/>
            <person name="Neiman D."/>
            <person name="Pearson M."/>
            <person name="Priest M."/>
            <person name="Roberts A."/>
            <person name="Saif S."/>
            <person name="Shea T."/>
            <person name="Shenoy N."/>
            <person name="Sisk P."/>
            <person name="Stolte C."/>
            <person name="Sykes S."/>
            <person name="Wortman J."/>
            <person name="Nusbaum C."/>
            <person name="Birren B."/>
        </authorList>
    </citation>
    <scope>NUCLEOTIDE SEQUENCE [LARGE SCALE GENOMIC DNA]</scope>
    <source>
        <strain evidence="14 15">WAL-18680</strain>
    </source>
</reference>
<dbReference type="GO" id="GO:0046872">
    <property type="term" value="F:metal ion binding"/>
    <property type="evidence" value="ECO:0007669"/>
    <property type="project" value="UniProtKB-KW"/>
</dbReference>
<dbReference type="GO" id="GO:0005737">
    <property type="term" value="C:cytoplasm"/>
    <property type="evidence" value="ECO:0007669"/>
    <property type="project" value="UniProtKB-SubCell"/>
</dbReference>
<dbReference type="CDD" id="cd06267">
    <property type="entry name" value="PBP1_LacI_sugar_binding-like"/>
    <property type="match status" value="1"/>
</dbReference>
<dbReference type="InterPro" id="IPR002139">
    <property type="entry name" value="Ribo/fructo_kinase"/>
</dbReference>
<keyword evidence="11 12" id="KW-0119">Carbohydrate metabolism</keyword>
<keyword evidence="5 12" id="KW-0067">ATP-binding</keyword>
<dbReference type="EMBL" id="ADLN01000092">
    <property type="protein sequence ID" value="EHI58626.1"/>
    <property type="molecule type" value="Genomic_DNA"/>
</dbReference>
<evidence type="ECO:0000256" key="2">
    <source>
        <dbReference type="ARBA" id="ARBA00022723"/>
    </source>
</evidence>
<dbReference type="HAMAP" id="MF_01987">
    <property type="entry name" value="Ribokinase"/>
    <property type="match status" value="1"/>
</dbReference>
<dbReference type="SUPFAM" id="SSF53822">
    <property type="entry name" value="Periplasmic binding protein-like I"/>
    <property type="match status" value="1"/>
</dbReference>
<evidence type="ECO:0000256" key="9">
    <source>
        <dbReference type="ARBA" id="ARBA00023125"/>
    </source>
</evidence>
<comment type="subcellular location">
    <subcellularLocation>
        <location evidence="12">Cytoplasm</location>
    </subcellularLocation>
</comment>
<feature type="binding site" evidence="12">
    <location>
        <position position="607"/>
    </location>
    <ligand>
        <name>K(+)</name>
        <dbReference type="ChEBI" id="CHEBI:29103"/>
    </ligand>
</feature>
<dbReference type="GO" id="GO:0019303">
    <property type="term" value="P:D-ribose catabolic process"/>
    <property type="evidence" value="ECO:0007669"/>
    <property type="project" value="UniProtKB-UniRule"/>
</dbReference>
<keyword evidence="6 12" id="KW-0460">Magnesium</keyword>
<dbReference type="InterPro" id="IPR011877">
    <property type="entry name" value="Ribokinase"/>
</dbReference>
<comment type="caution">
    <text evidence="14">The sequence shown here is derived from an EMBL/GenBank/DDBJ whole genome shotgun (WGS) entry which is preliminary data.</text>
</comment>
<keyword evidence="15" id="KW-1185">Reference proteome</keyword>
<evidence type="ECO:0000256" key="12">
    <source>
        <dbReference type="HAMAP-Rule" id="MF_01987"/>
    </source>
</evidence>